<dbReference type="AlphaFoldDB" id="A0A517QNR1"/>
<keyword evidence="7" id="KW-1185">Reference proteome</keyword>
<keyword evidence="1" id="KW-0479">Metal-binding</keyword>
<evidence type="ECO:0000313" key="7">
    <source>
        <dbReference type="Proteomes" id="UP000315724"/>
    </source>
</evidence>
<dbReference type="SUPFAM" id="SSF56300">
    <property type="entry name" value="Metallo-dependent phosphatases"/>
    <property type="match status" value="1"/>
</dbReference>
<proteinExistence type="inferred from homology"/>
<dbReference type="OrthoDB" id="5505563at2"/>
<dbReference type="InterPro" id="IPR029052">
    <property type="entry name" value="Metallo-depent_PP-like"/>
</dbReference>
<dbReference type="GO" id="GO:0046872">
    <property type="term" value="F:metal ion binding"/>
    <property type="evidence" value="ECO:0007669"/>
    <property type="project" value="UniProtKB-KW"/>
</dbReference>
<sequence length="333" mass="36905">MGLRAGIDDEAKMMVCSPFKRPRDVLHKKADVLPIHLTTLNRRRFLQAAGASILLYGNNAPASEAVDSDLVYLLNDTHIGEKHPENSAVPTHLRQVVTELVNRPTKPACVLINGDLALKDGQPGDYRHFAKLIAPLQKAGVETHLTLGNHDHRNVFYEILKEQRPEMPPVKSRHIAVVETQHANFFLLDSLQKTMVTQGTIGTQQLEWLASALDGLQAKPAIIVAHHNPRLGGDPLHFPGGLIDSQELWNVIGPRKWVKAYIHGHIHDRSYAEHQGIHILNTPATSYVADPKKSTTGWTTAKLTPNGGTLTTYTTDAQHPWNGESKTLTWRTA</sequence>
<dbReference type="InterPro" id="IPR004843">
    <property type="entry name" value="Calcineurin-like_PHP"/>
</dbReference>
<dbReference type="EC" id="3.1.4.17" evidence="6"/>
<evidence type="ECO:0000259" key="5">
    <source>
        <dbReference type="Pfam" id="PF00149"/>
    </source>
</evidence>
<comment type="similarity">
    <text evidence="4">Belongs to the cyclic nucleotide phosphodiesterase class-III family.</text>
</comment>
<gene>
    <name evidence="6" type="primary">cpdA_1</name>
    <name evidence="6" type="ORF">Mal48_25220</name>
</gene>
<protein>
    <submittedName>
        <fullName evidence="6">3',5'-cyclic adenosine monophosphate phosphodiesterase CpdA</fullName>
        <ecNumber evidence="6">3.1.4.17</ecNumber>
    </submittedName>
</protein>
<accession>A0A517QNR1</accession>
<dbReference type="KEGG" id="tpol:Mal48_25220"/>
<dbReference type="Proteomes" id="UP000315724">
    <property type="component" value="Chromosome"/>
</dbReference>
<evidence type="ECO:0000256" key="1">
    <source>
        <dbReference type="ARBA" id="ARBA00022723"/>
    </source>
</evidence>
<evidence type="ECO:0000256" key="4">
    <source>
        <dbReference type="ARBA" id="ARBA00025742"/>
    </source>
</evidence>
<dbReference type="RefSeq" id="WP_145199323.1">
    <property type="nucleotide sequence ID" value="NZ_CP036267.1"/>
</dbReference>
<name>A0A517QNR1_9PLAN</name>
<feature type="domain" description="Calcineurin-like phosphoesterase" evidence="5">
    <location>
        <begin position="71"/>
        <end position="268"/>
    </location>
</feature>
<dbReference type="PANTHER" id="PTHR42988:SF2">
    <property type="entry name" value="CYCLIC NUCLEOTIDE PHOSPHODIESTERASE CBUA0032-RELATED"/>
    <property type="match status" value="1"/>
</dbReference>
<keyword evidence="2 6" id="KW-0378">Hydrolase</keyword>
<dbReference type="GO" id="GO:0004114">
    <property type="term" value="F:3',5'-cyclic-nucleotide phosphodiesterase activity"/>
    <property type="evidence" value="ECO:0007669"/>
    <property type="project" value="UniProtKB-EC"/>
</dbReference>
<organism evidence="6 7">
    <name type="scientific">Thalassoglobus polymorphus</name>
    <dbReference type="NCBI Taxonomy" id="2527994"/>
    <lineage>
        <taxon>Bacteria</taxon>
        <taxon>Pseudomonadati</taxon>
        <taxon>Planctomycetota</taxon>
        <taxon>Planctomycetia</taxon>
        <taxon>Planctomycetales</taxon>
        <taxon>Planctomycetaceae</taxon>
        <taxon>Thalassoglobus</taxon>
    </lineage>
</organism>
<evidence type="ECO:0000256" key="2">
    <source>
        <dbReference type="ARBA" id="ARBA00022801"/>
    </source>
</evidence>
<reference evidence="6 7" key="1">
    <citation type="submission" date="2019-02" db="EMBL/GenBank/DDBJ databases">
        <title>Deep-cultivation of Planctomycetes and their phenomic and genomic characterization uncovers novel biology.</title>
        <authorList>
            <person name="Wiegand S."/>
            <person name="Jogler M."/>
            <person name="Boedeker C."/>
            <person name="Pinto D."/>
            <person name="Vollmers J."/>
            <person name="Rivas-Marin E."/>
            <person name="Kohn T."/>
            <person name="Peeters S.H."/>
            <person name="Heuer A."/>
            <person name="Rast P."/>
            <person name="Oberbeckmann S."/>
            <person name="Bunk B."/>
            <person name="Jeske O."/>
            <person name="Meyerdierks A."/>
            <person name="Storesund J.E."/>
            <person name="Kallscheuer N."/>
            <person name="Luecker S."/>
            <person name="Lage O.M."/>
            <person name="Pohl T."/>
            <person name="Merkel B.J."/>
            <person name="Hornburger P."/>
            <person name="Mueller R.-W."/>
            <person name="Bruemmer F."/>
            <person name="Labrenz M."/>
            <person name="Spormann A.M."/>
            <person name="Op den Camp H."/>
            <person name="Overmann J."/>
            <person name="Amann R."/>
            <person name="Jetten M.S.M."/>
            <person name="Mascher T."/>
            <person name="Medema M.H."/>
            <person name="Devos D.P."/>
            <person name="Kaster A.-K."/>
            <person name="Ovreas L."/>
            <person name="Rohde M."/>
            <person name="Galperin M.Y."/>
            <person name="Jogler C."/>
        </authorList>
    </citation>
    <scope>NUCLEOTIDE SEQUENCE [LARGE SCALE GENOMIC DNA]</scope>
    <source>
        <strain evidence="6 7">Mal48</strain>
    </source>
</reference>
<dbReference type="PANTHER" id="PTHR42988">
    <property type="entry name" value="PHOSPHOHYDROLASE"/>
    <property type="match status" value="1"/>
</dbReference>
<evidence type="ECO:0000256" key="3">
    <source>
        <dbReference type="ARBA" id="ARBA00023004"/>
    </source>
</evidence>
<keyword evidence="3" id="KW-0408">Iron</keyword>
<dbReference type="InterPro" id="IPR050884">
    <property type="entry name" value="CNP_phosphodiesterase-III"/>
</dbReference>
<dbReference type="Pfam" id="PF00149">
    <property type="entry name" value="Metallophos"/>
    <property type="match status" value="1"/>
</dbReference>
<dbReference type="Gene3D" id="3.60.21.10">
    <property type="match status" value="1"/>
</dbReference>
<dbReference type="EMBL" id="CP036267">
    <property type="protein sequence ID" value="QDT33269.1"/>
    <property type="molecule type" value="Genomic_DNA"/>
</dbReference>
<evidence type="ECO:0000313" key="6">
    <source>
        <dbReference type="EMBL" id="QDT33269.1"/>
    </source>
</evidence>